<feature type="domain" description="RNA polymerase sigma-70 region 2" evidence="7">
    <location>
        <begin position="36"/>
        <end position="103"/>
    </location>
</feature>
<dbReference type="InterPro" id="IPR014284">
    <property type="entry name" value="RNA_pol_sigma-70_dom"/>
</dbReference>
<keyword evidence="2 6" id="KW-0805">Transcription regulation</keyword>
<dbReference type="Gene3D" id="1.10.1740.10">
    <property type="match status" value="1"/>
</dbReference>
<dbReference type="InterPro" id="IPR039425">
    <property type="entry name" value="RNA_pol_sigma-70-like"/>
</dbReference>
<evidence type="ECO:0000259" key="7">
    <source>
        <dbReference type="Pfam" id="PF04542"/>
    </source>
</evidence>
<accession>A0A1E3VZZ5</accession>
<evidence type="ECO:0000256" key="2">
    <source>
        <dbReference type="ARBA" id="ARBA00023015"/>
    </source>
</evidence>
<dbReference type="PROSITE" id="PS01063">
    <property type="entry name" value="SIGMA70_ECF"/>
    <property type="match status" value="1"/>
</dbReference>
<dbReference type="PANTHER" id="PTHR43133">
    <property type="entry name" value="RNA POLYMERASE ECF-TYPE SIGMA FACTO"/>
    <property type="match status" value="1"/>
</dbReference>
<keyword evidence="10" id="KW-1185">Reference proteome</keyword>
<name>A0A1E3VZZ5_9HYPH</name>
<dbReference type="CDD" id="cd06171">
    <property type="entry name" value="Sigma70_r4"/>
    <property type="match status" value="1"/>
</dbReference>
<evidence type="ECO:0000256" key="1">
    <source>
        <dbReference type="ARBA" id="ARBA00010641"/>
    </source>
</evidence>
<evidence type="ECO:0000313" key="10">
    <source>
        <dbReference type="Proteomes" id="UP000094472"/>
    </source>
</evidence>
<dbReference type="InterPro" id="IPR013249">
    <property type="entry name" value="RNA_pol_sigma70_r4_t2"/>
</dbReference>
<dbReference type="SUPFAM" id="SSF88659">
    <property type="entry name" value="Sigma3 and sigma4 domains of RNA polymerase sigma factors"/>
    <property type="match status" value="1"/>
</dbReference>
<reference evidence="9 10" key="1">
    <citation type="journal article" date="2016" name="Environ. Microbiol.">
        <title>New Methyloceanibacter diversity from North Sea sediments includes methanotroph containing solely the soluble methane monooxygenase.</title>
        <authorList>
            <person name="Vekeman B."/>
            <person name="Kerckhof F.M."/>
            <person name="Cremers G."/>
            <person name="de Vos P."/>
            <person name="Vandamme P."/>
            <person name="Boon N."/>
            <person name="Op den Camp H.J."/>
            <person name="Heylen K."/>
        </authorList>
    </citation>
    <scope>NUCLEOTIDE SEQUENCE [LARGE SCALE GENOMIC DNA]</scope>
    <source>
        <strain evidence="9 10">R-67175</strain>
    </source>
</reference>
<keyword evidence="4 6" id="KW-0238">DNA-binding</keyword>
<dbReference type="InterPro" id="IPR036388">
    <property type="entry name" value="WH-like_DNA-bd_sf"/>
</dbReference>
<dbReference type="GO" id="GO:0003677">
    <property type="term" value="F:DNA binding"/>
    <property type="evidence" value="ECO:0007669"/>
    <property type="project" value="UniProtKB-KW"/>
</dbReference>
<sequence>MSNALSSSSRPGQGEDDQDLIKRLAYDSDRAAFQCLFLRFGPRVKALMIKSGADADVAEDLVQDVMITVWRKAELYEPARGSVAAWIFTIARNRRIDRLRRQSPHAYEDIDDLDLESPDADGEETVQARQRKTLVFEAMAELPPDQQRVIEMSFIEDMPQADIAQKLGVPLGTVKSRMRLAYGKLRERLEDVT</sequence>
<dbReference type="InterPro" id="IPR000838">
    <property type="entry name" value="RNA_pol_sigma70_ECF_CS"/>
</dbReference>
<dbReference type="SUPFAM" id="SSF88946">
    <property type="entry name" value="Sigma2 domain of RNA polymerase sigma factors"/>
    <property type="match status" value="1"/>
</dbReference>
<dbReference type="Pfam" id="PF04542">
    <property type="entry name" value="Sigma70_r2"/>
    <property type="match status" value="1"/>
</dbReference>
<keyword evidence="5 6" id="KW-0804">Transcription</keyword>
<organism evidence="9 10">
    <name type="scientific">Methyloceanibacter superfactus</name>
    <dbReference type="NCBI Taxonomy" id="1774969"/>
    <lineage>
        <taxon>Bacteria</taxon>
        <taxon>Pseudomonadati</taxon>
        <taxon>Pseudomonadota</taxon>
        <taxon>Alphaproteobacteria</taxon>
        <taxon>Hyphomicrobiales</taxon>
        <taxon>Hyphomicrobiaceae</taxon>
        <taxon>Methyloceanibacter</taxon>
    </lineage>
</organism>
<dbReference type="NCBIfam" id="TIGR02937">
    <property type="entry name" value="sigma70-ECF"/>
    <property type="match status" value="1"/>
</dbReference>
<protein>
    <recommendedName>
        <fullName evidence="6">RNA polymerase sigma factor</fullName>
    </recommendedName>
</protein>
<evidence type="ECO:0000256" key="6">
    <source>
        <dbReference type="RuleBase" id="RU000716"/>
    </source>
</evidence>
<dbReference type="AlphaFoldDB" id="A0A1E3VZZ5"/>
<evidence type="ECO:0000256" key="5">
    <source>
        <dbReference type="ARBA" id="ARBA00023163"/>
    </source>
</evidence>
<dbReference type="STRING" id="1774969.AUC69_09440"/>
<gene>
    <name evidence="9" type="ORF">AUC69_09440</name>
</gene>
<dbReference type="RefSeq" id="WP_069441367.1">
    <property type="nucleotide sequence ID" value="NZ_LPWF01000018.1"/>
</dbReference>
<dbReference type="PANTHER" id="PTHR43133:SF62">
    <property type="entry name" value="RNA POLYMERASE SIGMA FACTOR SIGZ"/>
    <property type="match status" value="1"/>
</dbReference>
<evidence type="ECO:0000259" key="8">
    <source>
        <dbReference type="Pfam" id="PF08281"/>
    </source>
</evidence>
<evidence type="ECO:0000256" key="4">
    <source>
        <dbReference type="ARBA" id="ARBA00023125"/>
    </source>
</evidence>
<comment type="similarity">
    <text evidence="1 6">Belongs to the sigma-70 factor family. ECF subfamily.</text>
</comment>
<dbReference type="EMBL" id="LPWF01000018">
    <property type="protein sequence ID" value="ODR99135.1"/>
    <property type="molecule type" value="Genomic_DNA"/>
</dbReference>
<dbReference type="GO" id="GO:0016987">
    <property type="term" value="F:sigma factor activity"/>
    <property type="evidence" value="ECO:0007669"/>
    <property type="project" value="UniProtKB-KW"/>
</dbReference>
<dbReference type="Proteomes" id="UP000094472">
    <property type="component" value="Unassembled WGS sequence"/>
</dbReference>
<proteinExistence type="inferred from homology"/>
<dbReference type="Gene3D" id="1.10.10.10">
    <property type="entry name" value="Winged helix-like DNA-binding domain superfamily/Winged helix DNA-binding domain"/>
    <property type="match status" value="1"/>
</dbReference>
<dbReference type="GO" id="GO:0006352">
    <property type="term" value="P:DNA-templated transcription initiation"/>
    <property type="evidence" value="ECO:0007669"/>
    <property type="project" value="InterPro"/>
</dbReference>
<dbReference type="InterPro" id="IPR013325">
    <property type="entry name" value="RNA_pol_sigma_r2"/>
</dbReference>
<evidence type="ECO:0000313" key="9">
    <source>
        <dbReference type="EMBL" id="ODR99135.1"/>
    </source>
</evidence>
<evidence type="ECO:0000256" key="3">
    <source>
        <dbReference type="ARBA" id="ARBA00023082"/>
    </source>
</evidence>
<feature type="domain" description="RNA polymerase sigma factor 70 region 4 type 2" evidence="8">
    <location>
        <begin position="137"/>
        <end position="185"/>
    </location>
</feature>
<keyword evidence="3 6" id="KW-0731">Sigma factor</keyword>
<dbReference type="Pfam" id="PF08281">
    <property type="entry name" value="Sigma70_r4_2"/>
    <property type="match status" value="1"/>
</dbReference>
<dbReference type="InterPro" id="IPR013324">
    <property type="entry name" value="RNA_pol_sigma_r3/r4-like"/>
</dbReference>
<dbReference type="InterPro" id="IPR007627">
    <property type="entry name" value="RNA_pol_sigma70_r2"/>
</dbReference>
<comment type="caution">
    <text evidence="9">The sequence shown here is derived from an EMBL/GenBank/DDBJ whole genome shotgun (WGS) entry which is preliminary data.</text>
</comment>